<dbReference type="AlphaFoldDB" id="A0A520XBW5"/>
<accession>A0A520XBW5</accession>
<evidence type="ECO:0000256" key="3">
    <source>
        <dbReference type="ARBA" id="ARBA00022475"/>
    </source>
</evidence>
<feature type="transmembrane region" description="Helical" evidence="21">
    <location>
        <begin position="146"/>
        <end position="165"/>
    </location>
</feature>
<gene>
    <name evidence="22" type="primary">ftsW</name>
    <name evidence="22" type="ORF">EVJ48_06695</name>
</gene>
<comment type="caution">
    <text evidence="22">The sequence shown here is derived from an EMBL/GenBank/DDBJ whole genome shotgun (WGS) entry which is preliminary data.</text>
</comment>
<evidence type="ECO:0000256" key="11">
    <source>
        <dbReference type="ARBA" id="ARBA00023136"/>
    </source>
</evidence>
<evidence type="ECO:0000256" key="15">
    <source>
        <dbReference type="ARBA" id="ARBA00033270"/>
    </source>
</evidence>
<keyword evidence="5" id="KW-0328">Glycosyltransferase</keyword>
<evidence type="ECO:0000256" key="18">
    <source>
        <dbReference type="ARBA" id="ARBA00041418"/>
    </source>
</evidence>
<dbReference type="GO" id="GO:0015648">
    <property type="term" value="F:lipid-linked peptidoglycan transporter activity"/>
    <property type="evidence" value="ECO:0007669"/>
    <property type="project" value="TreeGrafter"/>
</dbReference>
<evidence type="ECO:0000256" key="9">
    <source>
        <dbReference type="ARBA" id="ARBA00022984"/>
    </source>
</evidence>
<keyword evidence="7 21" id="KW-0812">Transmembrane</keyword>
<dbReference type="PANTHER" id="PTHR30474:SF2">
    <property type="entry name" value="PEPTIDOGLYCAN GLYCOSYLTRANSFERASE FTSW-RELATED"/>
    <property type="match status" value="1"/>
</dbReference>
<feature type="transmembrane region" description="Helical" evidence="21">
    <location>
        <begin position="270"/>
        <end position="296"/>
    </location>
</feature>
<dbReference type="InterPro" id="IPR013437">
    <property type="entry name" value="FtsW"/>
</dbReference>
<evidence type="ECO:0000313" key="23">
    <source>
        <dbReference type="Proteomes" id="UP000322454"/>
    </source>
</evidence>
<reference evidence="22 23" key="1">
    <citation type="submission" date="2019-01" db="EMBL/GenBank/DDBJ databases">
        <title>Insights into ecological role of a new deltaproteobacterial order Candidatus Sinidesulfobacterales (Sva0485) by metagenomics and metatranscriptomics.</title>
        <authorList>
            <person name="Tan S."/>
            <person name="Liu J."/>
            <person name="Fang Y."/>
            <person name="Hedlund B."/>
            <person name="Lian Z.-H."/>
            <person name="Huang L.-Y."/>
            <person name="Li J.-T."/>
            <person name="Huang L.-N."/>
            <person name="Li W.-J."/>
            <person name="Jiang H.-C."/>
            <person name="Dong H.-L."/>
            <person name="Shu W.-S."/>
        </authorList>
    </citation>
    <scope>NUCLEOTIDE SEQUENCE [LARGE SCALE GENOMIC DNA]</scope>
    <source>
        <strain evidence="22">AP4</strain>
    </source>
</reference>
<evidence type="ECO:0000256" key="2">
    <source>
        <dbReference type="ARBA" id="ARBA00004752"/>
    </source>
</evidence>
<dbReference type="GO" id="GO:0071555">
    <property type="term" value="P:cell wall organization"/>
    <property type="evidence" value="ECO:0007669"/>
    <property type="project" value="UniProtKB-KW"/>
</dbReference>
<evidence type="ECO:0000256" key="7">
    <source>
        <dbReference type="ARBA" id="ARBA00022692"/>
    </source>
</evidence>
<dbReference type="GO" id="GO:0008955">
    <property type="term" value="F:peptidoglycan glycosyltransferase activity"/>
    <property type="evidence" value="ECO:0007669"/>
    <property type="project" value="UniProtKB-EC"/>
</dbReference>
<dbReference type="GO" id="GO:0009252">
    <property type="term" value="P:peptidoglycan biosynthetic process"/>
    <property type="evidence" value="ECO:0007669"/>
    <property type="project" value="UniProtKB-KW"/>
</dbReference>
<feature type="transmembrane region" description="Helical" evidence="21">
    <location>
        <begin position="177"/>
        <end position="210"/>
    </location>
</feature>
<comment type="subcellular location">
    <subcellularLocation>
        <location evidence="1">Cell membrane</location>
        <topology evidence="1">Multi-pass membrane protein</topology>
    </subcellularLocation>
</comment>
<evidence type="ECO:0000256" key="8">
    <source>
        <dbReference type="ARBA" id="ARBA00022960"/>
    </source>
</evidence>
<dbReference type="GO" id="GO:0032153">
    <property type="term" value="C:cell division site"/>
    <property type="evidence" value="ECO:0007669"/>
    <property type="project" value="TreeGrafter"/>
</dbReference>
<evidence type="ECO:0000313" key="22">
    <source>
        <dbReference type="EMBL" id="RZV38651.1"/>
    </source>
</evidence>
<feature type="transmembrane region" description="Helical" evidence="21">
    <location>
        <begin position="345"/>
        <end position="367"/>
    </location>
</feature>
<evidence type="ECO:0000256" key="5">
    <source>
        <dbReference type="ARBA" id="ARBA00022676"/>
    </source>
</evidence>
<feature type="transmembrane region" description="Helical" evidence="21">
    <location>
        <begin position="308"/>
        <end position="333"/>
    </location>
</feature>
<comment type="pathway">
    <text evidence="2">Cell wall biogenesis; peptidoglycan biosynthesis.</text>
</comment>
<comment type="similarity">
    <text evidence="16">Belongs to the SEDS family. FtsW subfamily.</text>
</comment>
<evidence type="ECO:0000256" key="21">
    <source>
        <dbReference type="SAM" id="Phobius"/>
    </source>
</evidence>
<evidence type="ECO:0000256" key="19">
    <source>
        <dbReference type="ARBA" id="ARBA00044770"/>
    </source>
</evidence>
<keyword evidence="3" id="KW-1003">Cell membrane</keyword>
<proteinExistence type="inferred from homology"/>
<dbReference type="InterPro" id="IPR018365">
    <property type="entry name" value="Cell_cycle_FtsW-rel_CS"/>
</dbReference>
<feature type="transmembrane region" description="Helical" evidence="21">
    <location>
        <begin position="78"/>
        <end position="99"/>
    </location>
</feature>
<feature type="transmembrane region" description="Helical" evidence="21">
    <location>
        <begin position="12"/>
        <end position="33"/>
    </location>
</feature>
<evidence type="ECO:0000256" key="16">
    <source>
        <dbReference type="ARBA" id="ARBA00038053"/>
    </source>
</evidence>
<keyword evidence="12" id="KW-0131">Cell cycle</keyword>
<dbReference type="NCBIfam" id="TIGR02614">
    <property type="entry name" value="ftsW"/>
    <property type="match status" value="1"/>
</dbReference>
<protein>
    <recommendedName>
        <fullName evidence="17">Probable peptidoglycan glycosyltransferase FtsW</fullName>
        <ecNumber evidence="19">2.4.99.28</ecNumber>
    </recommendedName>
    <alternativeName>
        <fullName evidence="18">Cell division protein FtsW</fullName>
    </alternativeName>
    <alternativeName>
        <fullName evidence="15">Cell wall polymerase</fullName>
    </alternativeName>
    <alternativeName>
        <fullName evidence="14">Peptidoglycan polymerase</fullName>
    </alternativeName>
</protein>
<evidence type="ECO:0000256" key="10">
    <source>
        <dbReference type="ARBA" id="ARBA00022989"/>
    </source>
</evidence>
<keyword evidence="11 21" id="KW-0472">Membrane</keyword>
<dbReference type="GO" id="GO:0005886">
    <property type="term" value="C:plasma membrane"/>
    <property type="evidence" value="ECO:0007669"/>
    <property type="project" value="UniProtKB-SubCell"/>
</dbReference>
<evidence type="ECO:0000256" key="13">
    <source>
        <dbReference type="ARBA" id="ARBA00023316"/>
    </source>
</evidence>
<organism evidence="22 23">
    <name type="scientific">Candidatus Acidulodesulfobacterium acidiphilum</name>
    <dbReference type="NCBI Taxonomy" id="2597224"/>
    <lineage>
        <taxon>Bacteria</taxon>
        <taxon>Deltaproteobacteria</taxon>
        <taxon>Candidatus Acidulodesulfobacterales</taxon>
        <taxon>Candidatus Acidulodesulfobacterium</taxon>
    </lineage>
</organism>
<keyword evidence="13" id="KW-0961">Cell wall biogenesis/degradation</keyword>
<evidence type="ECO:0000256" key="17">
    <source>
        <dbReference type="ARBA" id="ARBA00041185"/>
    </source>
</evidence>
<comment type="catalytic activity">
    <reaction evidence="20">
        <text>[GlcNAc-(1-&gt;4)-Mur2Ac(oyl-L-Ala-gamma-D-Glu-L-Lys-D-Ala-D-Ala)](n)-di-trans,octa-cis-undecaprenyl diphosphate + beta-D-GlcNAc-(1-&gt;4)-Mur2Ac(oyl-L-Ala-gamma-D-Glu-L-Lys-D-Ala-D-Ala)-di-trans,octa-cis-undecaprenyl diphosphate = [GlcNAc-(1-&gt;4)-Mur2Ac(oyl-L-Ala-gamma-D-Glu-L-Lys-D-Ala-D-Ala)](n+1)-di-trans,octa-cis-undecaprenyl diphosphate + di-trans,octa-cis-undecaprenyl diphosphate + H(+)</text>
        <dbReference type="Rhea" id="RHEA:23708"/>
        <dbReference type="Rhea" id="RHEA-COMP:9602"/>
        <dbReference type="Rhea" id="RHEA-COMP:9603"/>
        <dbReference type="ChEBI" id="CHEBI:15378"/>
        <dbReference type="ChEBI" id="CHEBI:58405"/>
        <dbReference type="ChEBI" id="CHEBI:60033"/>
        <dbReference type="ChEBI" id="CHEBI:78435"/>
        <dbReference type="EC" id="2.4.99.28"/>
    </reaction>
</comment>
<sequence length="377" mass="42212">MINYGKVFIRKYDTALFLTVILLISLGLVMVYSTSAMISIVQYGVSYHFILRQGIYVALSGLAVWFLMRNDYHMLKSFYKIILFIIIVLMFLVFVPHIGIDAGGSRRWINLRFFSIQPSEFLKIFFIVYLANFLEKRKDDLDKNPYSFIFIGPFIFLGFLDLLLLKEPDFGTSSMMFFITFIMLYAGGVSLFYLLAVAALGGIAAYFLIFTVAYRRDRILAFLHPWHDKTGIGFQIIQSLFAFARGGLYGVGLGNGKEKLFFLPTPYSDFIFSTVGEELGFIGVLVFILLYLILAYRGLKVAINAPDLFGTYLAYGITCLIALSAFINIGVVLGALPTKGLALPFISYGGSSMFATCIGIGILLNISSQSIKGKNIR</sequence>
<dbReference type="EC" id="2.4.99.28" evidence="19"/>
<dbReference type="PROSITE" id="PS00428">
    <property type="entry name" value="FTSW_RODA_SPOVE"/>
    <property type="match status" value="1"/>
</dbReference>
<evidence type="ECO:0000256" key="12">
    <source>
        <dbReference type="ARBA" id="ARBA00023306"/>
    </source>
</evidence>
<dbReference type="InterPro" id="IPR001182">
    <property type="entry name" value="FtsW/RodA"/>
</dbReference>
<keyword evidence="6" id="KW-0808">Transferase</keyword>
<dbReference type="EMBL" id="SHMQ01000016">
    <property type="protein sequence ID" value="RZV38651.1"/>
    <property type="molecule type" value="Genomic_DNA"/>
</dbReference>
<feature type="transmembrane region" description="Helical" evidence="21">
    <location>
        <begin position="231"/>
        <end position="250"/>
    </location>
</feature>
<dbReference type="PANTHER" id="PTHR30474">
    <property type="entry name" value="CELL CYCLE PROTEIN"/>
    <property type="match status" value="1"/>
</dbReference>
<evidence type="ECO:0000256" key="14">
    <source>
        <dbReference type="ARBA" id="ARBA00032370"/>
    </source>
</evidence>
<dbReference type="Pfam" id="PF01098">
    <property type="entry name" value="FTSW_RODA_SPOVE"/>
    <property type="match status" value="1"/>
</dbReference>
<keyword evidence="9" id="KW-0573">Peptidoglycan synthesis</keyword>
<keyword evidence="10 21" id="KW-1133">Transmembrane helix</keyword>
<keyword evidence="8" id="KW-0133">Cell shape</keyword>
<dbReference type="GO" id="GO:0008360">
    <property type="term" value="P:regulation of cell shape"/>
    <property type="evidence" value="ECO:0007669"/>
    <property type="project" value="UniProtKB-KW"/>
</dbReference>
<evidence type="ECO:0000256" key="1">
    <source>
        <dbReference type="ARBA" id="ARBA00004651"/>
    </source>
</evidence>
<keyword evidence="4" id="KW-0132">Cell division</keyword>
<feature type="transmembrane region" description="Helical" evidence="21">
    <location>
        <begin position="45"/>
        <end position="66"/>
    </location>
</feature>
<feature type="transmembrane region" description="Helical" evidence="21">
    <location>
        <begin position="111"/>
        <end position="134"/>
    </location>
</feature>
<evidence type="ECO:0000256" key="20">
    <source>
        <dbReference type="ARBA" id="ARBA00049902"/>
    </source>
</evidence>
<dbReference type="Proteomes" id="UP000322454">
    <property type="component" value="Unassembled WGS sequence"/>
</dbReference>
<evidence type="ECO:0000256" key="6">
    <source>
        <dbReference type="ARBA" id="ARBA00022679"/>
    </source>
</evidence>
<evidence type="ECO:0000256" key="4">
    <source>
        <dbReference type="ARBA" id="ARBA00022618"/>
    </source>
</evidence>
<name>A0A520XBW5_9DELT</name>
<dbReference type="GO" id="GO:0051301">
    <property type="term" value="P:cell division"/>
    <property type="evidence" value="ECO:0007669"/>
    <property type="project" value="UniProtKB-KW"/>
</dbReference>